<gene>
    <name evidence="2" type="ORF">HanXRQr2_Chr01g0005781</name>
</gene>
<evidence type="ECO:0000313" key="2">
    <source>
        <dbReference type="EMBL" id="KAF5820756.1"/>
    </source>
</evidence>
<dbReference type="Proteomes" id="UP000215914">
    <property type="component" value="Unassembled WGS sequence"/>
</dbReference>
<reference evidence="2" key="2">
    <citation type="submission" date="2020-06" db="EMBL/GenBank/DDBJ databases">
        <title>Helianthus annuus Genome sequencing and assembly Release 2.</title>
        <authorList>
            <person name="Gouzy J."/>
            <person name="Langlade N."/>
            <person name="Munos S."/>
        </authorList>
    </citation>
    <scope>NUCLEOTIDE SEQUENCE</scope>
    <source>
        <tissue evidence="2">Leaves</tissue>
    </source>
</reference>
<keyword evidence="3" id="KW-1185">Reference proteome</keyword>
<feature type="coiled-coil region" evidence="1">
    <location>
        <begin position="12"/>
        <end position="39"/>
    </location>
</feature>
<dbReference type="Gramene" id="mRNA:HanXRQr2_Chr01g0005781">
    <property type="protein sequence ID" value="CDS:HanXRQr2_Chr01g0005781.1"/>
    <property type="gene ID" value="HanXRQr2_Chr01g0005781"/>
</dbReference>
<evidence type="ECO:0000313" key="3">
    <source>
        <dbReference type="Proteomes" id="UP000215914"/>
    </source>
</evidence>
<evidence type="ECO:0000256" key="1">
    <source>
        <dbReference type="SAM" id="Coils"/>
    </source>
</evidence>
<accession>A0A9K3JT10</accession>
<name>A0A9K3JT10_HELAN</name>
<organism evidence="2 3">
    <name type="scientific">Helianthus annuus</name>
    <name type="common">Common sunflower</name>
    <dbReference type="NCBI Taxonomy" id="4232"/>
    <lineage>
        <taxon>Eukaryota</taxon>
        <taxon>Viridiplantae</taxon>
        <taxon>Streptophyta</taxon>
        <taxon>Embryophyta</taxon>
        <taxon>Tracheophyta</taxon>
        <taxon>Spermatophyta</taxon>
        <taxon>Magnoliopsida</taxon>
        <taxon>eudicotyledons</taxon>
        <taxon>Gunneridae</taxon>
        <taxon>Pentapetalae</taxon>
        <taxon>asterids</taxon>
        <taxon>campanulids</taxon>
        <taxon>Asterales</taxon>
        <taxon>Asteraceae</taxon>
        <taxon>Asteroideae</taxon>
        <taxon>Heliantheae alliance</taxon>
        <taxon>Heliantheae</taxon>
        <taxon>Helianthus</taxon>
    </lineage>
</organism>
<keyword evidence="1" id="KW-0175">Coiled coil</keyword>
<protein>
    <submittedName>
        <fullName evidence="2">Uncharacterized protein</fullName>
    </submittedName>
</protein>
<sequence length="95" mass="11289">MVKERADWEKYRERLVRQVKEFEKANAKFDQEKAKFKADRKSEKWGREGLRGKLGAAEDLLAKEKLNGRRFVRGINSACMRRARRLLNLRVRLPS</sequence>
<proteinExistence type="predicted"/>
<dbReference type="EMBL" id="MNCJ02000316">
    <property type="protein sequence ID" value="KAF5820756.1"/>
    <property type="molecule type" value="Genomic_DNA"/>
</dbReference>
<dbReference type="AlphaFoldDB" id="A0A9K3JT10"/>
<reference evidence="2" key="1">
    <citation type="journal article" date="2017" name="Nature">
        <title>The sunflower genome provides insights into oil metabolism, flowering and Asterid evolution.</title>
        <authorList>
            <person name="Badouin H."/>
            <person name="Gouzy J."/>
            <person name="Grassa C.J."/>
            <person name="Murat F."/>
            <person name="Staton S.E."/>
            <person name="Cottret L."/>
            <person name="Lelandais-Briere C."/>
            <person name="Owens G.L."/>
            <person name="Carrere S."/>
            <person name="Mayjonade B."/>
            <person name="Legrand L."/>
            <person name="Gill N."/>
            <person name="Kane N.C."/>
            <person name="Bowers J.E."/>
            <person name="Hubner S."/>
            <person name="Bellec A."/>
            <person name="Berard A."/>
            <person name="Berges H."/>
            <person name="Blanchet N."/>
            <person name="Boniface M.C."/>
            <person name="Brunel D."/>
            <person name="Catrice O."/>
            <person name="Chaidir N."/>
            <person name="Claudel C."/>
            <person name="Donnadieu C."/>
            <person name="Faraut T."/>
            <person name="Fievet G."/>
            <person name="Helmstetter N."/>
            <person name="King M."/>
            <person name="Knapp S.J."/>
            <person name="Lai Z."/>
            <person name="Le Paslier M.C."/>
            <person name="Lippi Y."/>
            <person name="Lorenzon L."/>
            <person name="Mandel J.R."/>
            <person name="Marage G."/>
            <person name="Marchand G."/>
            <person name="Marquand E."/>
            <person name="Bret-Mestries E."/>
            <person name="Morien E."/>
            <person name="Nambeesan S."/>
            <person name="Nguyen T."/>
            <person name="Pegot-Espagnet P."/>
            <person name="Pouilly N."/>
            <person name="Raftis F."/>
            <person name="Sallet E."/>
            <person name="Schiex T."/>
            <person name="Thomas J."/>
            <person name="Vandecasteele C."/>
            <person name="Vares D."/>
            <person name="Vear F."/>
            <person name="Vautrin S."/>
            <person name="Crespi M."/>
            <person name="Mangin B."/>
            <person name="Burke J.M."/>
            <person name="Salse J."/>
            <person name="Munos S."/>
            <person name="Vincourt P."/>
            <person name="Rieseberg L.H."/>
            <person name="Langlade N.B."/>
        </authorList>
    </citation>
    <scope>NUCLEOTIDE SEQUENCE</scope>
    <source>
        <tissue evidence="2">Leaves</tissue>
    </source>
</reference>
<comment type="caution">
    <text evidence="2">The sequence shown here is derived from an EMBL/GenBank/DDBJ whole genome shotgun (WGS) entry which is preliminary data.</text>
</comment>